<dbReference type="VEuPathDB" id="FungiDB:RhiirA1_426629"/>
<sequence>MDLHCSILNFYEAYDILFVIYHNALYEFLTSINIGYMLYILYILISPKFYYKD</sequence>
<name>A0A2N0R8W5_9GLOM</name>
<reference evidence="2 5" key="2">
    <citation type="submission" date="2017-09" db="EMBL/GenBank/DDBJ databases">
        <title>Extensive intraspecific genome diversity in a model arbuscular mycorrhizal fungus.</title>
        <authorList>
            <person name="Chen E.C."/>
            <person name="Morin E."/>
            <person name="Beaudet D."/>
            <person name="Noel J."/>
            <person name="Ndikumana S."/>
            <person name="Charron P."/>
            <person name="St-Onge C."/>
            <person name="Giorgi J."/>
            <person name="Grigoriev I.V."/>
            <person name="Roux C."/>
            <person name="Martin F.M."/>
            <person name="Corradi N."/>
        </authorList>
    </citation>
    <scope>NUCLEOTIDE SEQUENCE [LARGE SCALE GENOMIC DNA]</scope>
    <source>
        <strain evidence="2 5">A5</strain>
    </source>
</reference>
<comment type="caution">
    <text evidence="3">The sequence shown here is derived from an EMBL/GenBank/DDBJ whole genome shotgun (WGS) entry which is preliminary data.</text>
</comment>
<evidence type="ECO:0000256" key="1">
    <source>
        <dbReference type="SAM" id="Phobius"/>
    </source>
</evidence>
<evidence type="ECO:0000313" key="5">
    <source>
        <dbReference type="Proteomes" id="UP000232722"/>
    </source>
</evidence>
<feature type="transmembrane region" description="Helical" evidence="1">
    <location>
        <begin position="24"/>
        <end position="45"/>
    </location>
</feature>
<dbReference type="EMBL" id="LLXJ01001137">
    <property type="protein sequence ID" value="PKC03711.1"/>
    <property type="molecule type" value="Genomic_DNA"/>
</dbReference>
<keyword evidence="1" id="KW-0472">Membrane</keyword>
<evidence type="ECO:0000313" key="3">
    <source>
        <dbReference type="EMBL" id="PKC59762.1"/>
    </source>
</evidence>
<gene>
    <name evidence="3" type="ORF">RhiirA1_426629</name>
    <name evidence="2" type="ORF">RhiirA5_362989</name>
</gene>
<organism evidence="3 4">
    <name type="scientific">Rhizophagus irregularis</name>
    <dbReference type="NCBI Taxonomy" id="588596"/>
    <lineage>
        <taxon>Eukaryota</taxon>
        <taxon>Fungi</taxon>
        <taxon>Fungi incertae sedis</taxon>
        <taxon>Mucoromycota</taxon>
        <taxon>Glomeromycotina</taxon>
        <taxon>Glomeromycetes</taxon>
        <taxon>Glomerales</taxon>
        <taxon>Glomeraceae</taxon>
        <taxon>Rhizophagus</taxon>
    </lineage>
</organism>
<keyword evidence="1" id="KW-1133">Transmembrane helix</keyword>
<dbReference type="EMBL" id="LLXH01001266">
    <property type="protein sequence ID" value="PKC59762.1"/>
    <property type="molecule type" value="Genomic_DNA"/>
</dbReference>
<dbReference type="Proteomes" id="UP000232688">
    <property type="component" value="Unassembled WGS sequence"/>
</dbReference>
<reference evidence="3 4" key="3">
    <citation type="submission" date="2017-10" db="EMBL/GenBank/DDBJ databases">
        <title>Extensive intraspecific genome diversity in a model arbuscular mycorrhizal fungus.</title>
        <authorList>
            <person name="Chen E.C.H."/>
            <person name="Morin E."/>
            <person name="Baudet D."/>
            <person name="Noel J."/>
            <person name="Ndikumana S."/>
            <person name="Charron P."/>
            <person name="St-Onge C."/>
            <person name="Giorgi J."/>
            <person name="Grigoriev I.V."/>
            <person name="Roux C."/>
            <person name="Martin F.M."/>
            <person name="Corradi N."/>
        </authorList>
    </citation>
    <scope>NUCLEOTIDE SEQUENCE [LARGE SCALE GENOMIC DNA]</scope>
    <source>
        <strain evidence="3 4">A1</strain>
    </source>
</reference>
<protein>
    <submittedName>
        <fullName evidence="3">Uncharacterized protein</fullName>
    </submittedName>
</protein>
<proteinExistence type="predicted"/>
<dbReference type="AlphaFoldDB" id="A0A2N0R8W5"/>
<reference evidence="2 5" key="1">
    <citation type="submission" date="2016-04" db="EMBL/GenBank/DDBJ databases">
        <title>Genome analyses suggest a sexual origin of heterokaryosis in a supposedly ancient asexual fungus.</title>
        <authorList>
            <person name="Ropars J."/>
            <person name="Sedzielewska K."/>
            <person name="Noel J."/>
            <person name="Charron P."/>
            <person name="Farinelli L."/>
            <person name="Marton T."/>
            <person name="Kruger M."/>
            <person name="Pelin A."/>
            <person name="Brachmann A."/>
            <person name="Corradi N."/>
        </authorList>
    </citation>
    <scope>NUCLEOTIDE SEQUENCE [LARGE SCALE GENOMIC DNA]</scope>
    <source>
        <strain evidence="2 5">A5</strain>
    </source>
</reference>
<accession>A0A2N0R8W5</accession>
<keyword evidence="1" id="KW-0812">Transmembrane</keyword>
<evidence type="ECO:0000313" key="2">
    <source>
        <dbReference type="EMBL" id="PKC03711.1"/>
    </source>
</evidence>
<reference evidence="3 4" key="4">
    <citation type="submission" date="2017-10" db="EMBL/GenBank/DDBJ databases">
        <title>Genome analyses suggest a sexual origin of heterokaryosis in a supposedly ancient asexual fungus.</title>
        <authorList>
            <person name="Corradi N."/>
            <person name="Sedzielewska K."/>
            <person name="Noel J."/>
            <person name="Charron P."/>
            <person name="Farinelli L."/>
            <person name="Marton T."/>
            <person name="Kruger M."/>
            <person name="Pelin A."/>
            <person name="Brachmann A."/>
            <person name="Corradi N."/>
        </authorList>
    </citation>
    <scope>NUCLEOTIDE SEQUENCE [LARGE SCALE GENOMIC DNA]</scope>
    <source>
        <strain evidence="3 4">A1</strain>
    </source>
</reference>
<dbReference type="Proteomes" id="UP000232722">
    <property type="component" value="Unassembled WGS sequence"/>
</dbReference>
<evidence type="ECO:0000313" key="4">
    <source>
        <dbReference type="Proteomes" id="UP000232688"/>
    </source>
</evidence>